<dbReference type="PaxDb" id="65489-OBART06G23690.1"/>
<dbReference type="PANTHER" id="PTHR33384">
    <property type="entry name" value="EXPRESSED PROTEIN"/>
    <property type="match status" value="1"/>
</dbReference>
<evidence type="ECO:0000313" key="3">
    <source>
        <dbReference type="Proteomes" id="UP000026960"/>
    </source>
</evidence>
<proteinExistence type="predicted"/>
<dbReference type="EnsemblPlants" id="OBART06G23690.1">
    <property type="protein sequence ID" value="OBART06G23690.1"/>
    <property type="gene ID" value="OBART06G23690"/>
</dbReference>
<dbReference type="eggNOG" id="ENOG502SR23">
    <property type="taxonomic scope" value="Eukaryota"/>
</dbReference>
<evidence type="ECO:0000313" key="2">
    <source>
        <dbReference type="EnsemblPlants" id="OBART06G23690.1"/>
    </source>
</evidence>
<feature type="compositionally biased region" description="Polar residues" evidence="1">
    <location>
        <begin position="1"/>
        <end position="23"/>
    </location>
</feature>
<accession>A0A0D3GJJ8</accession>
<dbReference type="Proteomes" id="UP000026960">
    <property type="component" value="Chromosome 6"/>
</dbReference>
<feature type="region of interest" description="Disordered" evidence="1">
    <location>
        <begin position="82"/>
        <end position="103"/>
    </location>
</feature>
<reference evidence="2" key="2">
    <citation type="submission" date="2015-03" db="UniProtKB">
        <authorList>
            <consortium name="EnsemblPlants"/>
        </authorList>
    </citation>
    <scope>IDENTIFICATION</scope>
</reference>
<organism evidence="2">
    <name type="scientific">Oryza barthii</name>
    <dbReference type="NCBI Taxonomy" id="65489"/>
    <lineage>
        <taxon>Eukaryota</taxon>
        <taxon>Viridiplantae</taxon>
        <taxon>Streptophyta</taxon>
        <taxon>Embryophyta</taxon>
        <taxon>Tracheophyta</taxon>
        <taxon>Spermatophyta</taxon>
        <taxon>Magnoliopsida</taxon>
        <taxon>Liliopsida</taxon>
        <taxon>Poales</taxon>
        <taxon>Poaceae</taxon>
        <taxon>BOP clade</taxon>
        <taxon>Oryzoideae</taxon>
        <taxon>Oryzeae</taxon>
        <taxon>Oryzinae</taxon>
        <taxon>Oryza</taxon>
    </lineage>
</organism>
<evidence type="ECO:0000256" key="1">
    <source>
        <dbReference type="SAM" id="MobiDB-lite"/>
    </source>
</evidence>
<keyword evidence="3" id="KW-1185">Reference proteome</keyword>
<sequence>MPTAKSQSHPASRAQTKPNQTKPHMTHIHTTARTHAHARPPTCRSFPLSLSFSLAGRCVFALILAAVRRINIALASPLSRLASEPTNGRASGERGEPEAGGLCASKPLLTAHTLVTSYPKGFIEEMRELEKLRTETMMKSCQSTTSRAGAIRCPVPRKSGRSYKEYDLTQDLSDFIMSKASPPYFTGSPPVRASNPLVHDTQFCAWKLQNVDQSLSIPIPTKGCNVRYCVREGSITKA</sequence>
<protein>
    <submittedName>
        <fullName evidence="2">Uncharacterized protein</fullName>
    </submittedName>
</protein>
<feature type="region of interest" description="Disordered" evidence="1">
    <location>
        <begin position="1"/>
        <end position="25"/>
    </location>
</feature>
<dbReference type="Gramene" id="OBART06G23690.1">
    <property type="protein sequence ID" value="OBART06G23690.1"/>
    <property type="gene ID" value="OBART06G23690"/>
</dbReference>
<reference evidence="2" key="1">
    <citation type="journal article" date="2009" name="Rice">
        <title>De Novo Next Generation Sequencing of Plant Genomes.</title>
        <authorList>
            <person name="Rounsley S."/>
            <person name="Marri P.R."/>
            <person name="Yu Y."/>
            <person name="He R."/>
            <person name="Sisneros N."/>
            <person name="Goicoechea J.L."/>
            <person name="Lee S.J."/>
            <person name="Angelova A."/>
            <person name="Kudrna D."/>
            <person name="Luo M."/>
            <person name="Affourtit J."/>
            <person name="Desany B."/>
            <person name="Knight J."/>
            <person name="Niazi F."/>
            <person name="Egholm M."/>
            <person name="Wing R.A."/>
        </authorList>
    </citation>
    <scope>NUCLEOTIDE SEQUENCE [LARGE SCALE GENOMIC DNA]</scope>
    <source>
        <strain evidence="2">cv. IRGC 105608</strain>
    </source>
</reference>
<name>A0A0D3GJJ8_9ORYZ</name>
<dbReference type="AlphaFoldDB" id="A0A0D3GJJ8"/>
<dbReference type="PANTHER" id="PTHR33384:SF25">
    <property type="entry name" value="OS06G0661766 PROTEIN"/>
    <property type="match status" value="1"/>
</dbReference>